<accession>A0A135SJ10</accession>
<gene>
    <name evidence="2" type="ORF">CSIM01_00622</name>
</gene>
<feature type="compositionally biased region" description="Basic and acidic residues" evidence="1">
    <location>
        <begin position="51"/>
        <end position="60"/>
    </location>
</feature>
<name>A0A135SJ10_9PEZI</name>
<keyword evidence="3" id="KW-1185">Reference proteome</keyword>
<evidence type="ECO:0000313" key="2">
    <source>
        <dbReference type="EMBL" id="KXH35908.1"/>
    </source>
</evidence>
<feature type="compositionally biased region" description="Polar residues" evidence="1">
    <location>
        <begin position="15"/>
        <end position="31"/>
    </location>
</feature>
<proteinExistence type="predicted"/>
<dbReference type="EMBL" id="JFBX01000554">
    <property type="protein sequence ID" value="KXH35908.1"/>
    <property type="molecule type" value="Genomic_DNA"/>
</dbReference>
<evidence type="ECO:0000313" key="3">
    <source>
        <dbReference type="Proteomes" id="UP000070328"/>
    </source>
</evidence>
<dbReference type="Proteomes" id="UP000070328">
    <property type="component" value="Unassembled WGS sequence"/>
</dbReference>
<sequence length="112" mass="12622">MVISRFNDRRKKNFAPSNSNSKGPYIESQTPVEGRTSDDDNGDDSTVIKTQEPEEPKEPEDHDDQQTQGRNLVGDYTAHIRPKGLPPTQRLKQNRDSQARRPALARRGTAAH</sequence>
<feature type="region of interest" description="Disordered" evidence="1">
    <location>
        <begin position="1"/>
        <end position="112"/>
    </location>
</feature>
<organism evidence="2 3">
    <name type="scientific">Colletotrichum simmondsii</name>
    <dbReference type="NCBI Taxonomy" id="703756"/>
    <lineage>
        <taxon>Eukaryota</taxon>
        <taxon>Fungi</taxon>
        <taxon>Dikarya</taxon>
        <taxon>Ascomycota</taxon>
        <taxon>Pezizomycotina</taxon>
        <taxon>Sordariomycetes</taxon>
        <taxon>Hypocreomycetidae</taxon>
        <taxon>Glomerellales</taxon>
        <taxon>Glomerellaceae</taxon>
        <taxon>Colletotrichum</taxon>
        <taxon>Colletotrichum acutatum species complex</taxon>
    </lineage>
</organism>
<comment type="caution">
    <text evidence="2">The sequence shown here is derived from an EMBL/GenBank/DDBJ whole genome shotgun (WGS) entry which is preliminary data.</text>
</comment>
<reference evidence="2 3" key="1">
    <citation type="submission" date="2014-02" db="EMBL/GenBank/DDBJ databases">
        <title>The genome sequence of Colletotrichum simmondsii CBS122122.</title>
        <authorList>
            <person name="Baroncelli R."/>
            <person name="Thon M.R."/>
        </authorList>
    </citation>
    <scope>NUCLEOTIDE SEQUENCE [LARGE SCALE GENOMIC DNA]</scope>
    <source>
        <strain evidence="2 3">CBS122122</strain>
    </source>
</reference>
<evidence type="ECO:0000256" key="1">
    <source>
        <dbReference type="SAM" id="MobiDB-lite"/>
    </source>
</evidence>
<dbReference type="AlphaFoldDB" id="A0A135SJ10"/>
<protein>
    <submittedName>
        <fullName evidence="2">Uncharacterized protein</fullName>
    </submittedName>
</protein>